<dbReference type="EMBL" id="JAHKPV010000021">
    <property type="protein sequence ID" value="MBU2875107.1"/>
    <property type="molecule type" value="Genomic_DNA"/>
</dbReference>
<name>A0ABS6AD28_9GAMM</name>
<dbReference type="Proteomes" id="UP000753376">
    <property type="component" value="Unassembled WGS sequence"/>
</dbReference>
<dbReference type="PANTHER" id="PTHR16128">
    <property type="entry name" value="FAD/NAD(P)-BINDING OXIDOREDUCTASE FAMILY PROTEIN"/>
    <property type="match status" value="1"/>
</dbReference>
<dbReference type="Pfam" id="PF13450">
    <property type="entry name" value="NAD_binding_8"/>
    <property type="match status" value="1"/>
</dbReference>
<sequence length="347" mass="38162">MFNETLTKNDIRRIAIVGSGLAGLSAAIKLKQLGHGVTVFEKSRGPGGRLAAKRVAEGAADIGAQYFTSRNPEFLPFLEEFAGSRSFSTWDGSFGFQDKDGQWQAFPDEHRYVGTPRMTAISRALSRHVNLIAETRIESLERHSTGWRLTDTSGEQVGEFDQVIITAPPAQARDLLVQSNLPELAAELNDAVSRVLPCWAVAARFTENPWPRHVGMRCNHRTLFWVANNSSKPGRKTLDQDSEGVWWVLHANPEWTEQNAGATPEKVTEELIAAFRELTGTTAMVTDSVAHRWLYARSEGGASPGHLWFEDHGIGLAGDWLSGGRVEGAFDSACRLVSACTEQSVSR</sequence>
<comment type="caution">
    <text evidence="2">The sequence shown here is derived from an EMBL/GenBank/DDBJ whole genome shotgun (WGS) entry which is preliminary data.</text>
</comment>
<organism evidence="2 3">
    <name type="scientific">Marinobacter salexigens</name>
    <dbReference type="NCBI Taxonomy" id="1925763"/>
    <lineage>
        <taxon>Bacteria</taxon>
        <taxon>Pseudomonadati</taxon>
        <taxon>Pseudomonadota</taxon>
        <taxon>Gammaproteobacteria</taxon>
        <taxon>Pseudomonadales</taxon>
        <taxon>Marinobacteraceae</taxon>
        <taxon>Marinobacter</taxon>
    </lineage>
</organism>
<evidence type="ECO:0000313" key="2">
    <source>
        <dbReference type="EMBL" id="MBU2875107.1"/>
    </source>
</evidence>
<evidence type="ECO:0000313" key="3">
    <source>
        <dbReference type="Proteomes" id="UP000753376"/>
    </source>
</evidence>
<feature type="domain" description="Amine oxidase" evidence="1">
    <location>
        <begin position="117"/>
        <end position="336"/>
    </location>
</feature>
<evidence type="ECO:0000259" key="1">
    <source>
        <dbReference type="Pfam" id="PF01593"/>
    </source>
</evidence>
<accession>A0ABS6AD28</accession>
<gene>
    <name evidence="2" type="ORF">KO508_13955</name>
</gene>
<protein>
    <submittedName>
        <fullName evidence="2">FAD-dependent oxidoreductase</fullName>
    </submittedName>
</protein>
<dbReference type="RefSeq" id="WP_216008929.1">
    <property type="nucleotide sequence ID" value="NZ_JAHKPV010000021.1"/>
</dbReference>
<reference evidence="2 3" key="1">
    <citation type="submission" date="2021-05" db="EMBL/GenBank/DDBJ databases">
        <title>Draft genomes of bacteria isolated from model marine particles.</title>
        <authorList>
            <person name="Datta M.S."/>
            <person name="Schwartzman J.A."/>
            <person name="Enke T.N."/>
            <person name="Saavedra J."/>
            <person name="Cermak N."/>
            <person name="Cordero O.X."/>
        </authorList>
    </citation>
    <scope>NUCLEOTIDE SEQUENCE [LARGE SCALE GENOMIC DNA]</scope>
    <source>
        <strain evidence="2 3">D2M19</strain>
    </source>
</reference>
<dbReference type="Pfam" id="PF01593">
    <property type="entry name" value="Amino_oxidase"/>
    <property type="match status" value="1"/>
</dbReference>
<proteinExistence type="predicted"/>
<keyword evidence="3" id="KW-1185">Reference proteome</keyword>
<dbReference type="InterPro" id="IPR002937">
    <property type="entry name" value="Amino_oxidase"/>
</dbReference>
<dbReference type="PANTHER" id="PTHR16128:SF5">
    <property type="entry name" value="FAD_NAD(P)-BINDING OXIDOREDUCTASE FAMILY PROTEIN"/>
    <property type="match status" value="1"/>
</dbReference>